<reference evidence="2" key="1">
    <citation type="submission" date="2025-08" db="UniProtKB">
        <authorList>
            <consortium name="RefSeq"/>
        </authorList>
    </citation>
    <scope>IDENTIFICATION</scope>
</reference>
<gene>
    <name evidence="2" type="primary">LOC106809552</name>
</gene>
<evidence type="ECO:0000313" key="2">
    <source>
        <dbReference type="RefSeq" id="XP_014668159.1"/>
    </source>
</evidence>
<evidence type="ECO:0000313" key="1">
    <source>
        <dbReference type="Proteomes" id="UP000695022"/>
    </source>
</evidence>
<keyword evidence="1" id="KW-1185">Reference proteome</keyword>
<sequence>MLQSVGAQPLLSEIHSHYRRLVDKYEEILQRSGRKSYLGTSTDDLLKLVCKECYTSEEGAPLINTGAQTDGCARATCADVTVLIDKGISSQSCREGKIFLKDRTAKCEHLKCDVKRINLP</sequence>
<organism evidence="1 2">
    <name type="scientific">Priapulus caudatus</name>
    <name type="common">Priapulid worm</name>
    <dbReference type="NCBI Taxonomy" id="37621"/>
    <lineage>
        <taxon>Eukaryota</taxon>
        <taxon>Metazoa</taxon>
        <taxon>Ecdysozoa</taxon>
        <taxon>Scalidophora</taxon>
        <taxon>Priapulida</taxon>
        <taxon>Priapulimorpha</taxon>
        <taxon>Priapulimorphida</taxon>
        <taxon>Priapulidae</taxon>
        <taxon>Priapulus</taxon>
    </lineage>
</organism>
<accession>A0ABM1E7I8</accession>
<dbReference type="Proteomes" id="UP000695022">
    <property type="component" value="Unplaced"/>
</dbReference>
<name>A0ABM1E7I8_PRICU</name>
<proteinExistence type="predicted"/>
<protein>
    <submittedName>
        <fullName evidence="2">Uncharacterized protein LOC106809552</fullName>
    </submittedName>
</protein>
<dbReference type="GeneID" id="106809552"/>
<dbReference type="RefSeq" id="XP_014668159.1">
    <property type="nucleotide sequence ID" value="XM_014812673.1"/>
</dbReference>